<accession>A0A6P5APC1</accession>
<dbReference type="PROSITE" id="PS51145">
    <property type="entry name" value="ZU5"/>
    <property type="match status" value="2"/>
</dbReference>
<dbReference type="OrthoDB" id="20282at2759"/>
<evidence type="ECO:0000259" key="1">
    <source>
        <dbReference type="PROSITE" id="PS50017"/>
    </source>
</evidence>
<evidence type="ECO:0000313" key="4">
    <source>
        <dbReference type="RefSeq" id="XP_019644932.1"/>
    </source>
</evidence>
<organism evidence="3 4">
    <name type="scientific">Branchiostoma belcheri</name>
    <name type="common">Amphioxus</name>
    <dbReference type="NCBI Taxonomy" id="7741"/>
    <lineage>
        <taxon>Eukaryota</taxon>
        <taxon>Metazoa</taxon>
        <taxon>Chordata</taxon>
        <taxon>Cephalochordata</taxon>
        <taxon>Leptocardii</taxon>
        <taxon>Amphioxiformes</taxon>
        <taxon>Branchiostomatidae</taxon>
        <taxon>Branchiostoma</taxon>
    </lineage>
</organism>
<evidence type="ECO:0000259" key="2">
    <source>
        <dbReference type="PROSITE" id="PS51145"/>
    </source>
</evidence>
<dbReference type="Proteomes" id="UP000515135">
    <property type="component" value="Unplaced"/>
</dbReference>
<sequence>MFLQAKWELAADLCLAAGDGDEEKVTELIRQGADVNYDSADGETPEDIAARTDTTDWYFKDRVLEGRKKILELFAAVKAGRPFTYKLKVGPEGGKLQTAYCTVSVPRGAVTMATEITCQVINPNDVTLPLKDGEMLVSDIIELGPHGTTFRKPVTVQMQYNCASPSGATETVVWVSEDRSQWKELETSKKGEDRVAVSVDHFSIFAVISQPKQDKFTVHTEGFKLTSSTQPAVQISFPEQTVNTPTQVTVQVQEVPKRAVEDTKAKDESFGNLVGTSPIVNVTTESKSDVRIHKPVTVRVPHPQHYMDIQHERPTKLRVMSCEEGTEDWKDVTENTNPQESFEFVEFKVSHFARWIVIVVTDITGDTELEPIPLNLCRWLQLRPVQFIMLQSGDDANRFVVECAKAEDAEEKHSALLQKGYKGPLPTNSAIDLFEGQVVEMALLGNVSIPAFGSSTNQQITFHSQRGSRLQMHIMALKAKDQQSLDGRGFAEFFALPRVKVQKEEVDKQEGGLEDLVQKGREVVKHPPGNKLHERTSLCQLPIHVPFETQVEQHLYVEKFFYFTKEEVSTDWKDLAITLGLNWATYSNIAGRNPDDKSRCMDMLQEWKKKKGDAATIEVLMEALSKAELQSVVDGLKREFPDIVAKKP</sequence>
<gene>
    <name evidence="4" type="primary">LOC109485707</name>
</gene>
<dbReference type="Pfam" id="PF00531">
    <property type="entry name" value="Death"/>
    <property type="match status" value="1"/>
</dbReference>
<dbReference type="InterPro" id="IPR000488">
    <property type="entry name" value="Death_dom"/>
</dbReference>
<feature type="domain" description="ZU5" evidence="2">
    <location>
        <begin position="212"/>
        <end position="361"/>
    </location>
</feature>
<dbReference type="KEGG" id="bbel:109485707"/>
<dbReference type="Gene3D" id="2.60.220.30">
    <property type="match status" value="2"/>
</dbReference>
<dbReference type="InterPro" id="IPR036770">
    <property type="entry name" value="Ankyrin_rpt-contain_sf"/>
</dbReference>
<dbReference type="InterPro" id="IPR011029">
    <property type="entry name" value="DEATH-like_dom_sf"/>
</dbReference>
<dbReference type="RefSeq" id="XP_019644932.1">
    <property type="nucleotide sequence ID" value="XM_019789373.1"/>
</dbReference>
<feature type="domain" description="Death" evidence="1">
    <location>
        <begin position="557"/>
        <end position="640"/>
    </location>
</feature>
<dbReference type="PANTHER" id="PTHR15077">
    <property type="entry name" value="FAS-ASSOCIATING DEATH DOMAIN-CONTAINING PROTEIN FADD"/>
    <property type="match status" value="1"/>
</dbReference>
<dbReference type="AlphaFoldDB" id="A0A6P5APC1"/>
<dbReference type="GeneID" id="109485707"/>
<dbReference type="SMART" id="SM00005">
    <property type="entry name" value="DEATH"/>
    <property type="match status" value="1"/>
</dbReference>
<dbReference type="CDD" id="cd01670">
    <property type="entry name" value="Death"/>
    <property type="match status" value="1"/>
</dbReference>
<dbReference type="InterPro" id="IPR016729">
    <property type="entry name" value="FADD"/>
</dbReference>
<dbReference type="Pfam" id="PF00791">
    <property type="entry name" value="ZU5"/>
    <property type="match status" value="1"/>
</dbReference>
<proteinExistence type="predicted"/>
<dbReference type="PANTHER" id="PTHR15077:SF9">
    <property type="entry name" value="C-TERMINAL OF ROC (COR) DOMAIN-CONTAINING PROTEIN"/>
    <property type="match status" value="1"/>
</dbReference>
<evidence type="ECO:0000313" key="3">
    <source>
        <dbReference type="Proteomes" id="UP000515135"/>
    </source>
</evidence>
<protein>
    <submittedName>
        <fullName evidence="4">P53-induced death domain-containing protein 1-like</fullName>
    </submittedName>
</protein>
<dbReference type="SUPFAM" id="SSF47986">
    <property type="entry name" value="DEATH domain"/>
    <property type="match status" value="1"/>
</dbReference>
<feature type="domain" description="ZU5" evidence="2">
    <location>
        <begin position="83"/>
        <end position="211"/>
    </location>
</feature>
<keyword evidence="3" id="KW-1185">Reference proteome</keyword>
<name>A0A6P5APC1_BRABE</name>
<dbReference type="SMART" id="SM00218">
    <property type="entry name" value="ZU5"/>
    <property type="match status" value="1"/>
</dbReference>
<dbReference type="PROSITE" id="PS50017">
    <property type="entry name" value="DEATH_DOMAIN"/>
    <property type="match status" value="1"/>
</dbReference>
<dbReference type="InterPro" id="IPR000906">
    <property type="entry name" value="ZU5_dom"/>
</dbReference>
<dbReference type="Gene3D" id="1.25.40.20">
    <property type="entry name" value="Ankyrin repeat-containing domain"/>
    <property type="match status" value="1"/>
</dbReference>
<dbReference type="GO" id="GO:0007165">
    <property type="term" value="P:signal transduction"/>
    <property type="evidence" value="ECO:0007669"/>
    <property type="project" value="InterPro"/>
</dbReference>
<dbReference type="Gene3D" id="1.10.533.10">
    <property type="entry name" value="Death Domain, Fas"/>
    <property type="match status" value="1"/>
</dbReference>
<reference evidence="4" key="1">
    <citation type="submission" date="2025-08" db="UniProtKB">
        <authorList>
            <consortium name="RefSeq"/>
        </authorList>
    </citation>
    <scope>IDENTIFICATION</scope>
    <source>
        <tissue evidence="4">Gonad</tissue>
    </source>
</reference>